<dbReference type="EMBL" id="SOSA01000643">
    <property type="protein sequence ID" value="THC89516.1"/>
    <property type="molecule type" value="Genomic_DNA"/>
</dbReference>
<comment type="caution">
    <text evidence="2">The sequence shown here is derived from an EMBL/GenBank/DDBJ whole genome shotgun (WGS) entry which is preliminary data.</text>
</comment>
<feature type="region of interest" description="Disordered" evidence="1">
    <location>
        <begin position="39"/>
        <end position="71"/>
    </location>
</feature>
<feature type="compositionally biased region" description="Polar residues" evidence="1">
    <location>
        <begin position="48"/>
        <end position="67"/>
    </location>
</feature>
<gene>
    <name evidence="2" type="ORF">EYZ11_011031</name>
</gene>
<keyword evidence="3" id="KW-1185">Reference proteome</keyword>
<evidence type="ECO:0000313" key="2">
    <source>
        <dbReference type="EMBL" id="THC89516.1"/>
    </source>
</evidence>
<proteinExistence type="predicted"/>
<reference evidence="2 3" key="1">
    <citation type="submission" date="2019-03" db="EMBL/GenBank/DDBJ databases">
        <title>The genome sequence of a newly discovered highly antifungal drug resistant Aspergillus species, Aspergillus tanneri NIH 1004.</title>
        <authorList>
            <person name="Mounaud S."/>
            <person name="Singh I."/>
            <person name="Joardar V."/>
            <person name="Pakala S."/>
            <person name="Pakala S."/>
            <person name="Venepally P."/>
            <person name="Hoover J."/>
            <person name="Nierman W."/>
            <person name="Chung J."/>
            <person name="Losada L."/>
        </authorList>
    </citation>
    <scope>NUCLEOTIDE SEQUENCE [LARGE SCALE GENOMIC DNA]</scope>
    <source>
        <strain evidence="2 3">NIH1004</strain>
    </source>
</reference>
<name>A0A4S3J3T4_9EURO</name>
<evidence type="ECO:0000313" key="3">
    <source>
        <dbReference type="Proteomes" id="UP000308092"/>
    </source>
</evidence>
<evidence type="ECO:0000256" key="1">
    <source>
        <dbReference type="SAM" id="MobiDB-lite"/>
    </source>
</evidence>
<accession>A0A4S3J3T4</accession>
<protein>
    <submittedName>
        <fullName evidence="2">Uncharacterized protein</fullName>
    </submittedName>
</protein>
<organism evidence="2 3">
    <name type="scientific">Aspergillus tanneri</name>
    <dbReference type="NCBI Taxonomy" id="1220188"/>
    <lineage>
        <taxon>Eukaryota</taxon>
        <taxon>Fungi</taxon>
        <taxon>Dikarya</taxon>
        <taxon>Ascomycota</taxon>
        <taxon>Pezizomycotina</taxon>
        <taxon>Eurotiomycetes</taxon>
        <taxon>Eurotiomycetidae</taxon>
        <taxon>Eurotiales</taxon>
        <taxon>Aspergillaceae</taxon>
        <taxon>Aspergillus</taxon>
        <taxon>Aspergillus subgen. Circumdati</taxon>
    </lineage>
</organism>
<sequence>MPQISAYGYFEQTIPHPSMRNNYAAQIEMPQVSTLGYHPEPLHHTVDGAQSTNHSQINTVSGHTGNVPSEPPEQVYAVNEPRHGQPGDICFLNC</sequence>
<dbReference type="Proteomes" id="UP000308092">
    <property type="component" value="Unassembled WGS sequence"/>
</dbReference>
<dbReference type="VEuPathDB" id="FungiDB:EYZ11_011031"/>
<dbReference type="AlphaFoldDB" id="A0A4S3J3T4"/>